<protein>
    <submittedName>
        <fullName evidence="1">Uncharacterized protein</fullName>
    </submittedName>
</protein>
<reference evidence="1 2" key="1">
    <citation type="journal article" date="2022" name="Allergy">
        <title>Genome assembly and annotation of Periplaneta americana reveal a comprehensive cockroach allergen profile.</title>
        <authorList>
            <person name="Wang L."/>
            <person name="Xiong Q."/>
            <person name="Saelim N."/>
            <person name="Wang L."/>
            <person name="Nong W."/>
            <person name="Wan A.T."/>
            <person name="Shi M."/>
            <person name="Liu X."/>
            <person name="Cao Q."/>
            <person name="Hui J.H.L."/>
            <person name="Sookrung N."/>
            <person name="Leung T.F."/>
            <person name="Tungtrongchitr A."/>
            <person name="Tsui S.K.W."/>
        </authorList>
    </citation>
    <scope>NUCLEOTIDE SEQUENCE [LARGE SCALE GENOMIC DNA]</scope>
    <source>
        <strain evidence="1">PWHHKU_190912</strain>
    </source>
</reference>
<sequence>MAGLCEGGNEPCGFFKSHLTFVVDQLLPGSVFQQHGAPPHYYGEVWGFLNANFPNRLIGGEPLLGHLGHPS</sequence>
<keyword evidence="2" id="KW-1185">Reference proteome</keyword>
<dbReference type="Proteomes" id="UP001148838">
    <property type="component" value="Unassembled WGS sequence"/>
</dbReference>
<proteinExistence type="predicted"/>
<evidence type="ECO:0000313" key="1">
    <source>
        <dbReference type="EMBL" id="KAJ4444550.1"/>
    </source>
</evidence>
<evidence type="ECO:0000313" key="2">
    <source>
        <dbReference type="Proteomes" id="UP001148838"/>
    </source>
</evidence>
<accession>A0ABQ8TDG9</accession>
<name>A0ABQ8TDG9_PERAM</name>
<organism evidence="1 2">
    <name type="scientific">Periplaneta americana</name>
    <name type="common">American cockroach</name>
    <name type="synonym">Blatta americana</name>
    <dbReference type="NCBI Taxonomy" id="6978"/>
    <lineage>
        <taxon>Eukaryota</taxon>
        <taxon>Metazoa</taxon>
        <taxon>Ecdysozoa</taxon>
        <taxon>Arthropoda</taxon>
        <taxon>Hexapoda</taxon>
        <taxon>Insecta</taxon>
        <taxon>Pterygota</taxon>
        <taxon>Neoptera</taxon>
        <taxon>Polyneoptera</taxon>
        <taxon>Dictyoptera</taxon>
        <taxon>Blattodea</taxon>
        <taxon>Blattoidea</taxon>
        <taxon>Blattidae</taxon>
        <taxon>Blattinae</taxon>
        <taxon>Periplaneta</taxon>
    </lineage>
</organism>
<comment type="caution">
    <text evidence="1">The sequence shown here is derived from an EMBL/GenBank/DDBJ whole genome shotgun (WGS) entry which is preliminary data.</text>
</comment>
<dbReference type="EMBL" id="JAJSOF020000011">
    <property type="protein sequence ID" value="KAJ4444550.1"/>
    <property type="molecule type" value="Genomic_DNA"/>
</dbReference>
<gene>
    <name evidence="1" type="ORF">ANN_06345</name>
</gene>